<dbReference type="Proteomes" id="UP000288805">
    <property type="component" value="Unassembled WGS sequence"/>
</dbReference>
<reference evidence="5 6" key="1">
    <citation type="journal article" date="2018" name="PLoS Genet.">
        <title>Population sequencing reveals clonal diversity and ancestral inbreeding in the grapevine cultivar Chardonnay.</title>
        <authorList>
            <person name="Roach M.J."/>
            <person name="Johnson D.L."/>
            <person name="Bohlmann J."/>
            <person name="van Vuuren H.J."/>
            <person name="Jones S.J."/>
            <person name="Pretorius I.S."/>
            <person name="Schmidt S.A."/>
            <person name="Borneman A.R."/>
        </authorList>
    </citation>
    <scope>NUCLEOTIDE SEQUENCE [LARGE SCALE GENOMIC DNA]</scope>
    <source>
        <strain evidence="6">cv. Chardonnay</strain>
        <tissue evidence="5">Leaf</tissue>
    </source>
</reference>
<keyword evidence="4" id="KW-0472">Membrane</keyword>
<dbReference type="Gene3D" id="3.80.10.10">
    <property type="entry name" value="Ribonuclease Inhibitor"/>
    <property type="match status" value="1"/>
</dbReference>
<accession>A0A438F1Q4</accession>
<keyword evidence="4" id="KW-1133">Transmembrane helix</keyword>
<dbReference type="InterPro" id="IPR001611">
    <property type="entry name" value="Leu-rich_rpt"/>
</dbReference>
<evidence type="ECO:0000256" key="2">
    <source>
        <dbReference type="ARBA" id="ARBA00022614"/>
    </source>
</evidence>
<sequence length="172" mass="19080">MIRPWPSSRRRTGPTSTREISILHDWDRSLFQQVDRCNTPEIGNLSQVHALNLSHNILTGPIPAAFSGLKSIESLDLSYNNLTGTIPEELTKLTNLAVFSVAYNNFSGKIPEMTAHRAEEEAEIEEGEKGLTDRDIFYVSFGASYVVVLLGVAAVLYINGVGERNGFMSLMY</sequence>
<evidence type="ECO:0000256" key="1">
    <source>
        <dbReference type="ARBA" id="ARBA00009592"/>
    </source>
</evidence>
<comment type="similarity">
    <text evidence="1">Belongs to the RLP family.</text>
</comment>
<dbReference type="Pfam" id="PF13855">
    <property type="entry name" value="LRR_8"/>
    <property type="match status" value="1"/>
</dbReference>
<keyword evidence="5" id="KW-0675">Receptor</keyword>
<comment type="caution">
    <text evidence="5">The sequence shown here is derived from an EMBL/GenBank/DDBJ whole genome shotgun (WGS) entry which is preliminary data.</text>
</comment>
<keyword evidence="3" id="KW-0677">Repeat</keyword>
<dbReference type="InterPro" id="IPR051502">
    <property type="entry name" value="RLP_Defense_Trigger"/>
</dbReference>
<name>A0A438F1Q4_VITVI</name>
<keyword evidence="4" id="KW-0812">Transmembrane</keyword>
<dbReference type="PANTHER" id="PTHR48062:SF65">
    <property type="entry name" value="LRR RECEPTOR-LIKE SERINE_THREONINE-PROTEIN KINASE GSO1 ISOFORM X1"/>
    <property type="match status" value="1"/>
</dbReference>
<dbReference type="PANTHER" id="PTHR48062">
    <property type="entry name" value="RECEPTOR-LIKE PROTEIN 14"/>
    <property type="match status" value="1"/>
</dbReference>
<dbReference type="InterPro" id="IPR032675">
    <property type="entry name" value="LRR_dom_sf"/>
</dbReference>
<dbReference type="AlphaFoldDB" id="A0A438F1Q4"/>
<evidence type="ECO:0000313" key="6">
    <source>
        <dbReference type="Proteomes" id="UP000288805"/>
    </source>
</evidence>
<feature type="transmembrane region" description="Helical" evidence="4">
    <location>
        <begin position="136"/>
        <end position="158"/>
    </location>
</feature>
<evidence type="ECO:0000313" key="5">
    <source>
        <dbReference type="EMBL" id="RVW53895.1"/>
    </source>
</evidence>
<protein>
    <submittedName>
        <fullName evidence="5">Phytosulfokine receptor 1</fullName>
    </submittedName>
</protein>
<gene>
    <name evidence="5" type="primary">PSKR_0</name>
    <name evidence="5" type="ORF">CK203_101216</name>
</gene>
<evidence type="ECO:0000256" key="3">
    <source>
        <dbReference type="ARBA" id="ARBA00022737"/>
    </source>
</evidence>
<dbReference type="FunFam" id="3.80.10.10:FF:000383">
    <property type="entry name" value="Leucine-rich repeat receptor protein kinase EMS1"/>
    <property type="match status" value="1"/>
</dbReference>
<dbReference type="SUPFAM" id="SSF52058">
    <property type="entry name" value="L domain-like"/>
    <property type="match status" value="1"/>
</dbReference>
<keyword evidence="2" id="KW-0433">Leucine-rich repeat</keyword>
<dbReference type="EMBL" id="QGNW01001137">
    <property type="protein sequence ID" value="RVW53895.1"/>
    <property type="molecule type" value="Genomic_DNA"/>
</dbReference>
<evidence type="ECO:0000256" key="4">
    <source>
        <dbReference type="SAM" id="Phobius"/>
    </source>
</evidence>
<proteinExistence type="inferred from homology"/>
<organism evidence="5 6">
    <name type="scientific">Vitis vinifera</name>
    <name type="common">Grape</name>
    <dbReference type="NCBI Taxonomy" id="29760"/>
    <lineage>
        <taxon>Eukaryota</taxon>
        <taxon>Viridiplantae</taxon>
        <taxon>Streptophyta</taxon>
        <taxon>Embryophyta</taxon>
        <taxon>Tracheophyta</taxon>
        <taxon>Spermatophyta</taxon>
        <taxon>Magnoliopsida</taxon>
        <taxon>eudicotyledons</taxon>
        <taxon>Gunneridae</taxon>
        <taxon>Pentapetalae</taxon>
        <taxon>rosids</taxon>
        <taxon>Vitales</taxon>
        <taxon>Vitaceae</taxon>
        <taxon>Viteae</taxon>
        <taxon>Vitis</taxon>
    </lineage>
</organism>